<dbReference type="GO" id="GO:0004810">
    <property type="term" value="F:CCA tRNA nucleotidyltransferase activity"/>
    <property type="evidence" value="ECO:0007669"/>
    <property type="project" value="InterPro"/>
</dbReference>
<dbReference type="RefSeq" id="WP_061568495.1">
    <property type="nucleotide sequence ID" value="NZ_LQYT01000032.1"/>
</dbReference>
<dbReference type="Proteomes" id="UP000075683">
    <property type="component" value="Unassembled WGS sequence"/>
</dbReference>
<dbReference type="Gene3D" id="3.40.50.620">
    <property type="entry name" value="HUPs"/>
    <property type="match status" value="1"/>
</dbReference>
<name>A0A150M7Z2_9BACI</name>
<evidence type="ECO:0000313" key="22">
    <source>
        <dbReference type="Proteomes" id="UP000075683"/>
    </source>
</evidence>
<dbReference type="UniPathway" id="UPA00060"/>
<dbReference type="PANTHER" id="PTHR43209:SF1">
    <property type="entry name" value="TRNA SULFURTRANSFERASE"/>
    <property type="match status" value="1"/>
</dbReference>
<dbReference type="STRING" id="301148.B4135_1799"/>
<evidence type="ECO:0000256" key="18">
    <source>
        <dbReference type="ARBA" id="ARBA00080570"/>
    </source>
</evidence>
<dbReference type="InterPro" id="IPR004114">
    <property type="entry name" value="THUMP_dom"/>
</dbReference>
<evidence type="ECO:0000256" key="10">
    <source>
        <dbReference type="ARBA" id="ARBA00050570"/>
    </source>
</evidence>
<dbReference type="GO" id="GO:0000049">
    <property type="term" value="F:tRNA binding"/>
    <property type="evidence" value="ECO:0007669"/>
    <property type="project" value="UniProtKB-UniRule"/>
</dbReference>
<dbReference type="GO" id="GO:0005829">
    <property type="term" value="C:cytosol"/>
    <property type="evidence" value="ECO:0007669"/>
    <property type="project" value="TreeGrafter"/>
</dbReference>
<dbReference type="PROSITE" id="PS51165">
    <property type="entry name" value="THUMP"/>
    <property type="match status" value="1"/>
</dbReference>
<dbReference type="InterPro" id="IPR054173">
    <property type="entry name" value="ThiI_fer"/>
</dbReference>
<dbReference type="InterPro" id="IPR020536">
    <property type="entry name" value="ThiI_AANH"/>
</dbReference>
<sequence>MIYDQILVRYGEMSLKGKNRKIFVDQLRKNVRRALEDFPNIEIQAKRDRMHILLNEENMGEVKERLKKVFGIHSFSPVIKLEKDMERLKESAKRLFLDLDASGKTFKVSAKRADKTFPYTSDQINRTLGTYLLNQFPGLTVDVHHPDFDLQVEVRQEAIYVTCEVIKGAGGLPVGSSGKGMLMLSGGIDSPVAGYLAMKRGLKIEAVHFYSPPFTSERSKQKVIDICKKLAEICGEIPLHIVPFTEIQQTIHQKVPNNYSMTITRRMMLRLTDEIRKKQGGLAIVNGESLGQVASQTLESMFTINEVTDTPVLRPLVAMDKLEIIQIAKEIGTHDISILPYEDCCTIFAPAQPKTKPTREKANEYETLFDYRALMEKALAGIETIVVSSGEEPAEKTAFQELF</sequence>
<dbReference type="SUPFAM" id="SSF52402">
    <property type="entry name" value="Adenine nucleotide alpha hydrolases-like"/>
    <property type="match status" value="1"/>
</dbReference>
<dbReference type="InterPro" id="IPR049962">
    <property type="entry name" value="THUMP_ThiI"/>
</dbReference>
<dbReference type="FunFam" id="3.40.50.620:FF:000053">
    <property type="entry name" value="Probable tRNA sulfurtransferase"/>
    <property type="match status" value="1"/>
</dbReference>
<dbReference type="HAMAP" id="MF_00021">
    <property type="entry name" value="ThiI"/>
    <property type="match status" value="1"/>
</dbReference>
<dbReference type="EC" id="2.8.1.4" evidence="14 19"/>
<feature type="binding site" evidence="19">
    <location>
        <begin position="183"/>
        <end position="184"/>
    </location>
    <ligand>
        <name>ATP</name>
        <dbReference type="ChEBI" id="CHEBI:30616"/>
    </ligand>
</feature>
<evidence type="ECO:0000256" key="3">
    <source>
        <dbReference type="ARBA" id="ARBA00022490"/>
    </source>
</evidence>
<evidence type="ECO:0000256" key="6">
    <source>
        <dbReference type="ARBA" id="ARBA00022741"/>
    </source>
</evidence>
<dbReference type="CDD" id="cd01712">
    <property type="entry name" value="PPase_ThiI"/>
    <property type="match status" value="1"/>
</dbReference>
<dbReference type="Pfam" id="PF02926">
    <property type="entry name" value="THUMP"/>
    <property type="match status" value="1"/>
</dbReference>
<proteinExistence type="inferred from homology"/>
<evidence type="ECO:0000256" key="11">
    <source>
        <dbReference type="ARBA" id="ARBA00052330"/>
    </source>
</evidence>
<dbReference type="Gene3D" id="3.30.2130.30">
    <property type="match status" value="1"/>
</dbReference>
<evidence type="ECO:0000256" key="13">
    <source>
        <dbReference type="ARBA" id="ARBA00061472"/>
    </source>
</evidence>
<dbReference type="GO" id="GO:0140741">
    <property type="term" value="F:tRNA-uracil-4 sulfurtransferase activity"/>
    <property type="evidence" value="ECO:0007669"/>
    <property type="project" value="UniProtKB-EC"/>
</dbReference>
<feature type="binding site" evidence="19">
    <location>
        <position position="296"/>
    </location>
    <ligand>
        <name>ATP</name>
        <dbReference type="ChEBI" id="CHEBI:30616"/>
    </ligand>
</feature>
<evidence type="ECO:0000256" key="17">
    <source>
        <dbReference type="ARBA" id="ARBA00077849"/>
    </source>
</evidence>
<dbReference type="CDD" id="cd11716">
    <property type="entry name" value="THUMP_ThiI"/>
    <property type="match status" value="1"/>
</dbReference>
<evidence type="ECO:0000256" key="14">
    <source>
        <dbReference type="ARBA" id="ARBA00066827"/>
    </source>
</evidence>
<keyword evidence="3 19" id="KW-0963">Cytoplasm</keyword>
<gene>
    <name evidence="19" type="primary">thiI</name>
    <name evidence="21" type="ORF">B4135_1799</name>
</gene>
<dbReference type="AlphaFoldDB" id="A0A150M7Z2"/>
<evidence type="ECO:0000256" key="1">
    <source>
        <dbReference type="ARBA" id="ARBA00004496"/>
    </source>
</evidence>
<accession>A0A150M7Z2</accession>
<evidence type="ECO:0000256" key="2">
    <source>
        <dbReference type="ARBA" id="ARBA00004948"/>
    </source>
</evidence>
<protein>
    <recommendedName>
        <fullName evidence="15 19">Probable tRNA sulfurtransferase</fullName>
        <ecNumber evidence="14 19">2.8.1.4</ecNumber>
    </recommendedName>
    <alternativeName>
        <fullName evidence="16 19">Sulfur carrier protein ThiS sulfurtransferase</fullName>
    </alternativeName>
    <alternativeName>
        <fullName evidence="17 19">Thiamine biosynthesis protein ThiI</fullName>
    </alternativeName>
    <alternativeName>
        <fullName evidence="18 19">tRNA 4-thiouridine synthase</fullName>
    </alternativeName>
</protein>
<keyword evidence="7 19" id="KW-0067">ATP-binding</keyword>
<comment type="catalytic activity">
    <reaction evidence="11 19">
        <text>[ThiS sulfur-carrier protein]-C-terminal Gly-Gly-AMP + S-sulfanyl-L-cysteinyl-[cysteine desulfurase] + AH2 = [ThiS sulfur-carrier protein]-C-terminal-Gly-aminoethanethioate + L-cysteinyl-[cysteine desulfurase] + A + AMP + 2 H(+)</text>
        <dbReference type="Rhea" id="RHEA:43340"/>
        <dbReference type="Rhea" id="RHEA-COMP:12157"/>
        <dbReference type="Rhea" id="RHEA-COMP:12158"/>
        <dbReference type="Rhea" id="RHEA-COMP:12910"/>
        <dbReference type="Rhea" id="RHEA-COMP:19908"/>
        <dbReference type="ChEBI" id="CHEBI:13193"/>
        <dbReference type="ChEBI" id="CHEBI:15378"/>
        <dbReference type="ChEBI" id="CHEBI:17499"/>
        <dbReference type="ChEBI" id="CHEBI:29950"/>
        <dbReference type="ChEBI" id="CHEBI:61963"/>
        <dbReference type="ChEBI" id="CHEBI:90618"/>
        <dbReference type="ChEBI" id="CHEBI:232372"/>
        <dbReference type="ChEBI" id="CHEBI:456215"/>
    </reaction>
</comment>
<dbReference type="GO" id="GO:0005524">
    <property type="term" value="F:ATP binding"/>
    <property type="evidence" value="ECO:0007669"/>
    <property type="project" value="UniProtKB-UniRule"/>
</dbReference>
<dbReference type="GO" id="GO:0002937">
    <property type="term" value="P:tRNA 4-thiouridine biosynthesis"/>
    <property type="evidence" value="ECO:0007669"/>
    <property type="project" value="TreeGrafter"/>
</dbReference>
<dbReference type="GO" id="GO:0052837">
    <property type="term" value="P:thiazole biosynthetic process"/>
    <property type="evidence" value="ECO:0007669"/>
    <property type="project" value="TreeGrafter"/>
</dbReference>
<dbReference type="GO" id="GO:0009228">
    <property type="term" value="P:thiamine biosynthetic process"/>
    <property type="evidence" value="ECO:0007669"/>
    <property type="project" value="UniProtKB-KW"/>
</dbReference>
<evidence type="ECO:0000256" key="16">
    <source>
        <dbReference type="ARBA" id="ARBA00075337"/>
    </source>
</evidence>
<dbReference type="GO" id="GO:0009229">
    <property type="term" value="P:thiamine diphosphate biosynthetic process"/>
    <property type="evidence" value="ECO:0007669"/>
    <property type="project" value="UniProtKB-UniRule"/>
</dbReference>
<dbReference type="PATRIC" id="fig|301148.3.peg.2831"/>
<evidence type="ECO:0000256" key="7">
    <source>
        <dbReference type="ARBA" id="ARBA00022840"/>
    </source>
</evidence>
<evidence type="ECO:0000256" key="8">
    <source>
        <dbReference type="ARBA" id="ARBA00022884"/>
    </source>
</evidence>
<dbReference type="InterPro" id="IPR050102">
    <property type="entry name" value="tRNA_sulfurtransferase_ThiI"/>
</dbReference>
<dbReference type="OrthoDB" id="9773948at2"/>
<keyword evidence="6 19" id="KW-0547">Nucleotide-binding</keyword>
<dbReference type="Pfam" id="PF02568">
    <property type="entry name" value="ThiI"/>
    <property type="match status" value="1"/>
</dbReference>
<feature type="binding site" evidence="19">
    <location>
        <begin position="208"/>
        <end position="209"/>
    </location>
    <ligand>
        <name>ATP</name>
        <dbReference type="ChEBI" id="CHEBI:30616"/>
    </ligand>
</feature>
<dbReference type="InterPro" id="IPR003720">
    <property type="entry name" value="tRNA_STrfase"/>
</dbReference>
<comment type="caution">
    <text evidence="21">The sequence shown here is derived from an EMBL/GenBank/DDBJ whole genome shotgun (WGS) entry which is preliminary data.</text>
</comment>
<evidence type="ECO:0000259" key="20">
    <source>
        <dbReference type="PROSITE" id="PS51165"/>
    </source>
</evidence>
<dbReference type="InterPro" id="IPR049961">
    <property type="entry name" value="ThiI_N"/>
</dbReference>
<dbReference type="NCBIfam" id="TIGR00342">
    <property type="entry name" value="tRNA uracil 4-sulfurtransferase ThiI"/>
    <property type="match status" value="1"/>
</dbReference>
<comment type="similarity">
    <text evidence="13 19">Belongs to the ThiI family.</text>
</comment>
<keyword evidence="9 19" id="KW-0784">Thiamine biosynthesis</keyword>
<evidence type="ECO:0000256" key="15">
    <source>
        <dbReference type="ARBA" id="ARBA00071867"/>
    </source>
</evidence>
<feature type="binding site" evidence="19">
    <location>
        <position position="265"/>
    </location>
    <ligand>
        <name>ATP</name>
        <dbReference type="ChEBI" id="CHEBI:30616"/>
    </ligand>
</feature>
<evidence type="ECO:0000256" key="19">
    <source>
        <dbReference type="HAMAP-Rule" id="MF_00021"/>
    </source>
</evidence>
<feature type="binding site" evidence="19">
    <location>
        <position position="287"/>
    </location>
    <ligand>
        <name>ATP</name>
        <dbReference type="ChEBI" id="CHEBI:30616"/>
    </ligand>
</feature>
<comment type="catalytic activity">
    <reaction evidence="10 19">
        <text>[ThiI sulfur-carrier protein]-S-sulfanyl-L-cysteine + a uridine in tRNA + 2 reduced [2Fe-2S]-[ferredoxin] + ATP + H(+) = [ThiI sulfur-carrier protein]-L-cysteine + a 4-thiouridine in tRNA + 2 oxidized [2Fe-2S]-[ferredoxin] + AMP + diphosphate</text>
        <dbReference type="Rhea" id="RHEA:24176"/>
        <dbReference type="Rhea" id="RHEA-COMP:10000"/>
        <dbReference type="Rhea" id="RHEA-COMP:10001"/>
        <dbReference type="Rhea" id="RHEA-COMP:13337"/>
        <dbReference type="Rhea" id="RHEA-COMP:13338"/>
        <dbReference type="Rhea" id="RHEA-COMP:13339"/>
        <dbReference type="Rhea" id="RHEA-COMP:13340"/>
        <dbReference type="ChEBI" id="CHEBI:15378"/>
        <dbReference type="ChEBI" id="CHEBI:29950"/>
        <dbReference type="ChEBI" id="CHEBI:30616"/>
        <dbReference type="ChEBI" id="CHEBI:33019"/>
        <dbReference type="ChEBI" id="CHEBI:33737"/>
        <dbReference type="ChEBI" id="CHEBI:33738"/>
        <dbReference type="ChEBI" id="CHEBI:61963"/>
        <dbReference type="ChEBI" id="CHEBI:65315"/>
        <dbReference type="ChEBI" id="CHEBI:136798"/>
        <dbReference type="ChEBI" id="CHEBI:456215"/>
        <dbReference type="EC" id="2.8.1.4"/>
    </reaction>
</comment>
<comment type="subcellular location">
    <subcellularLocation>
        <location evidence="1 19">Cytoplasm</location>
    </subcellularLocation>
</comment>
<evidence type="ECO:0000256" key="12">
    <source>
        <dbReference type="ARBA" id="ARBA00058382"/>
    </source>
</evidence>
<keyword evidence="5 19" id="KW-0808">Transferase</keyword>
<evidence type="ECO:0000256" key="9">
    <source>
        <dbReference type="ARBA" id="ARBA00022977"/>
    </source>
</evidence>
<evidence type="ECO:0000313" key="21">
    <source>
        <dbReference type="EMBL" id="KYD20638.1"/>
    </source>
</evidence>
<keyword evidence="4 19" id="KW-0820">tRNA-binding</keyword>
<dbReference type="Pfam" id="PF22025">
    <property type="entry name" value="ThiI_fer"/>
    <property type="match status" value="1"/>
</dbReference>
<comment type="pathway">
    <text evidence="2 19">Cofactor biosynthesis; thiamine diphosphate biosynthesis.</text>
</comment>
<keyword evidence="8 19" id="KW-0694">RNA-binding</keyword>
<dbReference type="SMART" id="SM00981">
    <property type="entry name" value="THUMP"/>
    <property type="match status" value="1"/>
</dbReference>
<dbReference type="PANTHER" id="PTHR43209">
    <property type="entry name" value="TRNA SULFURTRANSFERASE"/>
    <property type="match status" value="1"/>
</dbReference>
<dbReference type="InterPro" id="IPR014729">
    <property type="entry name" value="Rossmann-like_a/b/a_fold"/>
</dbReference>
<reference evidence="21 22" key="1">
    <citation type="submission" date="2016-01" db="EMBL/GenBank/DDBJ databases">
        <title>Draft Genome Sequences of Seven Thermophilic Sporeformers Isolated from Foods.</title>
        <authorList>
            <person name="Berendsen E.M."/>
            <person name="Wells-Bennik M.H."/>
            <person name="Krawcyk A.O."/>
            <person name="De Jong A."/>
            <person name="Holsappel S."/>
            <person name="Eijlander R.T."/>
            <person name="Kuipers O.P."/>
        </authorList>
    </citation>
    <scope>NUCLEOTIDE SEQUENCE [LARGE SCALE GENOMIC DNA]</scope>
    <source>
        <strain evidence="21 22">B4135</strain>
    </source>
</reference>
<dbReference type="SUPFAM" id="SSF143437">
    <property type="entry name" value="THUMP domain-like"/>
    <property type="match status" value="1"/>
</dbReference>
<dbReference type="EMBL" id="LQYT01000032">
    <property type="protein sequence ID" value="KYD20638.1"/>
    <property type="molecule type" value="Genomic_DNA"/>
</dbReference>
<evidence type="ECO:0000256" key="5">
    <source>
        <dbReference type="ARBA" id="ARBA00022679"/>
    </source>
</evidence>
<organism evidence="21 22">
    <name type="scientific">Caldibacillus debilis</name>
    <dbReference type="NCBI Taxonomy" id="301148"/>
    <lineage>
        <taxon>Bacteria</taxon>
        <taxon>Bacillati</taxon>
        <taxon>Bacillota</taxon>
        <taxon>Bacilli</taxon>
        <taxon>Bacillales</taxon>
        <taxon>Bacillaceae</taxon>
        <taxon>Caldibacillus</taxon>
    </lineage>
</organism>
<evidence type="ECO:0000256" key="4">
    <source>
        <dbReference type="ARBA" id="ARBA00022555"/>
    </source>
</evidence>
<comment type="function">
    <text evidence="12 19">Catalyzes the ATP-dependent transfer of a sulfur to tRNA to produce 4-thiouridine in position 8 of tRNAs, which functions as a near-UV photosensor. Also catalyzes the transfer of sulfur to the sulfur carrier protein ThiS, forming ThiS-thiocarboxylate. This is a step in the synthesis of thiazole, in the thiamine biosynthesis pathway. The sulfur is donated as persulfide by IscS.</text>
</comment>
<feature type="domain" description="THUMP" evidence="20">
    <location>
        <begin position="60"/>
        <end position="165"/>
    </location>
</feature>